<evidence type="ECO:0000256" key="1">
    <source>
        <dbReference type="ARBA" id="ARBA00010641"/>
    </source>
</evidence>
<dbReference type="SUPFAM" id="SSF88659">
    <property type="entry name" value="Sigma3 and sigma4 domains of RNA polymerase sigma factors"/>
    <property type="match status" value="1"/>
</dbReference>
<organism evidence="9 10">
    <name type="scientific">Barnesiella viscericola</name>
    <dbReference type="NCBI Taxonomy" id="397865"/>
    <lineage>
        <taxon>Bacteria</taxon>
        <taxon>Pseudomonadati</taxon>
        <taxon>Bacteroidota</taxon>
        <taxon>Bacteroidia</taxon>
        <taxon>Bacteroidales</taxon>
        <taxon>Barnesiellaceae</taxon>
        <taxon>Barnesiella</taxon>
    </lineage>
</organism>
<dbReference type="RefSeq" id="WP_273306917.1">
    <property type="nucleotide sequence ID" value="NZ_DYUD01000027.1"/>
</dbReference>
<dbReference type="EMBL" id="DYUD01000027">
    <property type="protein sequence ID" value="HJG89858.1"/>
    <property type="molecule type" value="Genomic_DNA"/>
</dbReference>
<evidence type="ECO:0000256" key="5">
    <source>
        <dbReference type="ARBA" id="ARBA00023163"/>
    </source>
</evidence>
<dbReference type="SUPFAM" id="SSF88946">
    <property type="entry name" value="Sigma2 domain of RNA polymerase sigma factors"/>
    <property type="match status" value="1"/>
</dbReference>
<evidence type="ECO:0000259" key="7">
    <source>
        <dbReference type="Pfam" id="PF04542"/>
    </source>
</evidence>
<accession>A0A921SVQ2</accession>
<dbReference type="Proteomes" id="UP000757103">
    <property type="component" value="Unassembled WGS sequence"/>
</dbReference>
<dbReference type="CDD" id="cd06171">
    <property type="entry name" value="Sigma70_r4"/>
    <property type="match status" value="1"/>
</dbReference>
<proteinExistence type="inferred from homology"/>
<comment type="caution">
    <text evidence="9">The sequence shown here is derived from an EMBL/GenBank/DDBJ whole genome shotgun (WGS) entry which is preliminary data.</text>
</comment>
<comment type="similarity">
    <text evidence="1">Belongs to the sigma-70 factor family. ECF subfamily.</text>
</comment>
<keyword evidence="3" id="KW-0731">Sigma factor</keyword>
<reference evidence="9" key="2">
    <citation type="submission" date="2021-09" db="EMBL/GenBank/DDBJ databases">
        <authorList>
            <person name="Gilroy R."/>
        </authorList>
    </citation>
    <scope>NUCLEOTIDE SEQUENCE</scope>
    <source>
        <strain evidence="9">CHK121-7720</strain>
    </source>
</reference>
<evidence type="ECO:0000256" key="2">
    <source>
        <dbReference type="ARBA" id="ARBA00023015"/>
    </source>
</evidence>
<gene>
    <name evidence="9" type="ORF">K8U91_10375</name>
</gene>
<dbReference type="InterPro" id="IPR013249">
    <property type="entry name" value="RNA_pol_sigma70_r4_t2"/>
</dbReference>
<evidence type="ECO:0000259" key="8">
    <source>
        <dbReference type="Pfam" id="PF08281"/>
    </source>
</evidence>
<dbReference type="Pfam" id="PF08281">
    <property type="entry name" value="Sigma70_r4_2"/>
    <property type="match status" value="1"/>
</dbReference>
<dbReference type="InterPro" id="IPR014284">
    <property type="entry name" value="RNA_pol_sigma-70_dom"/>
</dbReference>
<keyword evidence="5" id="KW-0804">Transcription</keyword>
<keyword evidence="2" id="KW-0805">Transcription regulation</keyword>
<dbReference type="GO" id="GO:0016987">
    <property type="term" value="F:sigma factor activity"/>
    <property type="evidence" value="ECO:0007669"/>
    <property type="project" value="UniProtKB-KW"/>
</dbReference>
<dbReference type="Gene3D" id="1.10.10.10">
    <property type="entry name" value="Winged helix-like DNA-binding domain superfamily/Winged helix DNA-binding domain"/>
    <property type="match status" value="1"/>
</dbReference>
<dbReference type="PANTHER" id="PTHR43133">
    <property type="entry name" value="RNA POLYMERASE ECF-TYPE SIGMA FACTO"/>
    <property type="match status" value="1"/>
</dbReference>
<dbReference type="InterPro" id="IPR013324">
    <property type="entry name" value="RNA_pol_sigma_r3/r4-like"/>
</dbReference>
<evidence type="ECO:0000313" key="10">
    <source>
        <dbReference type="Proteomes" id="UP000757103"/>
    </source>
</evidence>
<dbReference type="InterPro" id="IPR039425">
    <property type="entry name" value="RNA_pol_sigma-70-like"/>
</dbReference>
<evidence type="ECO:0000256" key="3">
    <source>
        <dbReference type="ARBA" id="ARBA00023082"/>
    </source>
</evidence>
<sequence>MTHQEFKTRFLPYYQKLYRLAFRYLGNECDAEDMVQNAYLKLWEKQEFLDGLDSDEAYAVTLLKHLCLDKLRSSTPPTDNESALVNEIEPAPPPDRAMEQREDMKRLLRLIAELPENQRQVLLLRHFEEKSNAEIEQETGLSNANIRVLLSRARKTIKELFTSKI</sequence>
<keyword evidence="4" id="KW-0238">DNA-binding</keyword>
<dbReference type="AlphaFoldDB" id="A0A921SVQ2"/>
<dbReference type="GO" id="GO:0003677">
    <property type="term" value="F:DNA binding"/>
    <property type="evidence" value="ECO:0007669"/>
    <property type="project" value="UniProtKB-KW"/>
</dbReference>
<dbReference type="Pfam" id="PF04542">
    <property type="entry name" value="Sigma70_r2"/>
    <property type="match status" value="1"/>
</dbReference>
<dbReference type="Gene3D" id="1.10.1740.10">
    <property type="match status" value="1"/>
</dbReference>
<protein>
    <submittedName>
        <fullName evidence="9">Sigma-70 family RNA polymerase sigma factor</fullName>
    </submittedName>
</protein>
<dbReference type="NCBIfam" id="TIGR02937">
    <property type="entry name" value="sigma70-ECF"/>
    <property type="match status" value="1"/>
</dbReference>
<dbReference type="GO" id="GO:0006352">
    <property type="term" value="P:DNA-templated transcription initiation"/>
    <property type="evidence" value="ECO:0007669"/>
    <property type="project" value="InterPro"/>
</dbReference>
<evidence type="ECO:0000256" key="6">
    <source>
        <dbReference type="SAM" id="MobiDB-lite"/>
    </source>
</evidence>
<name>A0A921SVQ2_9BACT</name>
<evidence type="ECO:0000313" key="9">
    <source>
        <dbReference type="EMBL" id="HJG89858.1"/>
    </source>
</evidence>
<reference evidence="9" key="1">
    <citation type="journal article" date="2021" name="PeerJ">
        <title>Extensive microbial diversity within the chicken gut microbiome revealed by metagenomics and culture.</title>
        <authorList>
            <person name="Gilroy R."/>
            <person name="Ravi A."/>
            <person name="Getino M."/>
            <person name="Pursley I."/>
            <person name="Horton D.L."/>
            <person name="Alikhan N.F."/>
            <person name="Baker D."/>
            <person name="Gharbi K."/>
            <person name="Hall N."/>
            <person name="Watson M."/>
            <person name="Adriaenssens E.M."/>
            <person name="Foster-Nyarko E."/>
            <person name="Jarju S."/>
            <person name="Secka A."/>
            <person name="Antonio M."/>
            <person name="Oren A."/>
            <person name="Chaudhuri R.R."/>
            <person name="La Ragione R."/>
            <person name="Hildebrand F."/>
            <person name="Pallen M.J."/>
        </authorList>
    </citation>
    <scope>NUCLEOTIDE SEQUENCE</scope>
    <source>
        <strain evidence="9">CHK121-7720</strain>
    </source>
</reference>
<dbReference type="InterPro" id="IPR036388">
    <property type="entry name" value="WH-like_DNA-bd_sf"/>
</dbReference>
<feature type="region of interest" description="Disordered" evidence="6">
    <location>
        <begin position="74"/>
        <end position="97"/>
    </location>
</feature>
<feature type="compositionally biased region" description="Polar residues" evidence="6">
    <location>
        <begin position="74"/>
        <end position="83"/>
    </location>
</feature>
<feature type="domain" description="RNA polymerase sigma factor 70 region 4 type 2" evidence="8">
    <location>
        <begin position="106"/>
        <end position="156"/>
    </location>
</feature>
<evidence type="ECO:0000256" key="4">
    <source>
        <dbReference type="ARBA" id="ARBA00023125"/>
    </source>
</evidence>
<feature type="domain" description="RNA polymerase sigma-70 region 2" evidence="7">
    <location>
        <begin position="13"/>
        <end position="74"/>
    </location>
</feature>
<dbReference type="PANTHER" id="PTHR43133:SF8">
    <property type="entry name" value="RNA POLYMERASE SIGMA FACTOR HI_1459-RELATED"/>
    <property type="match status" value="1"/>
</dbReference>
<dbReference type="InterPro" id="IPR007627">
    <property type="entry name" value="RNA_pol_sigma70_r2"/>
</dbReference>
<dbReference type="InterPro" id="IPR013325">
    <property type="entry name" value="RNA_pol_sigma_r2"/>
</dbReference>